<name>A0A1T4XI28_9BACT</name>
<keyword evidence="2" id="KW-1185">Reference proteome</keyword>
<sequence>MNSETCLDSNGGSDCPFRRGQAYRVRCDFRALRDRFREGEILVYESLAYSRYDGIMGYFFRQEGRPEIRIWDLEDEKPISVWRDFFEEVPSV</sequence>
<reference evidence="2" key="1">
    <citation type="submission" date="2017-02" db="EMBL/GenBank/DDBJ databases">
        <authorList>
            <person name="Varghese N."/>
            <person name="Submissions S."/>
        </authorList>
    </citation>
    <scope>NUCLEOTIDE SEQUENCE [LARGE SCALE GENOMIC DNA]</scope>
    <source>
        <strain evidence="2">ATCC 700200</strain>
    </source>
</reference>
<evidence type="ECO:0008006" key="3">
    <source>
        <dbReference type="Google" id="ProtNLM"/>
    </source>
</evidence>
<dbReference type="STRING" id="48467.SAMN02745166_01483"/>
<organism evidence="1 2">
    <name type="scientific">Prosthecobacter debontii</name>
    <dbReference type="NCBI Taxonomy" id="48467"/>
    <lineage>
        <taxon>Bacteria</taxon>
        <taxon>Pseudomonadati</taxon>
        <taxon>Verrucomicrobiota</taxon>
        <taxon>Verrucomicrobiia</taxon>
        <taxon>Verrucomicrobiales</taxon>
        <taxon>Verrucomicrobiaceae</taxon>
        <taxon>Prosthecobacter</taxon>
    </lineage>
</organism>
<dbReference type="Proteomes" id="UP000190774">
    <property type="component" value="Unassembled WGS sequence"/>
</dbReference>
<dbReference type="EMBL" id="FUYE01000004">
    <property type="protein sequence ID" value="SKA88768.1"/>
    <property type="molecule type" value="Genomic_DNA"/>
</dbReference>
<gene>
    <name evidence="1" type="ORF">SAMN02745166_01483</name>
</gene>
<evidence type="ECO:0000313" key="2">
    <source>
        <dbReference type="Proteomes" id="UP000190774"/>
    </source>
</evidence>
<evidence type="ECO:0000313" key="1">
    <source>
        <dbReference type="EMBL" id="SKA88768.1"/>
    </source>
</evidence>
<proteinExistence type="predicted"/>
<protein>
    <recommendedName>
        <fullName evidence="3">DUF3601 domain-containing protein</fullName>
    </recommendedName>
</protein>
<accession>A0A1T4XI28</accession>
<dbReference type="AlphaFoldDB" id="A0A1T4XI28"/>